<dbReference type="EMBL" id="CP017675">
    <property type="protein sequence ID" value="APB34830.1"/>
    <property type="molecule type" value="Genomic_DNA"/>
</dbReference>
<feature type="transmembrane region" description="Helical" evidence="1">
    <location>
        <begin position="48"/>
        <end position="71"/>
    </location>
</feature>
<feature type="transmembrane region" description="Helical" evidence="1">
    <location>
        <begin position="230"/>
        <end position="250"/>
    </location>
</feature>
<evidence type="ECO:0000313" key="3">
    <source>
        <dbReference type="Proteomes" id="UP000180235"/>
    </source>
</evidence>
<protein>
    <submittedName>
        <fullName evidence="2">Membrane protein</fullName>
    </submittedName>
</protein>
<keyword evidence="1" id="KW-0472">Membrane</keyword>
<dbReference type="InterPro" id="IPR054684">
    <property type="entry name" value="CruF-like_cyanobact"/>
</dbReference>
<feature type="transmembrane region" description="Helical" evidence="1">
    <location>
        <begin position="78"/>
        <end position="97"/>
    </location>
</feature>
<organism evidence="2 3">
    <name type="scientific">Gloeomargarita lithophora Alchichica-D10</name>
    <dbReference type="NCBI Taxonomy" id="1188229"/>
    <lineage>
        <taxon>Bacteria</taxon>
        <taxon>Bacillati</taxon>
        <taxon>Cyanobacteriota</taxon>
        <taxon>Cyanophyceae</taxon>
        <taxon>Gloeomargaritales</taxon>
        <taxon>Gloeomargaritaceae</taxon>
        <taxon>Gloeomargarita</taxon>
    </lineage>
</organism>
<dbReference type="NCBIfam" id="NF045693">
    <property type="entry name" value="GCarotHydoxCruF"/>
    <property type="match status" value="1"/>
</dbReference>
<keyword evidence="1" id="KW-1133">Transmembrane helix</keyword>
<dbReference type="InterPro" id="IPR007354">
    <property type="entry name" value="CruF-like"/>
</dbReference>
<gene>
    <name evidence="2" type="ORF">GlitD10_2493</name>
</gene>
<keyword evidence="1" id="KW-0812">Transmembrane</keyword>
<dbReference type="PANTHER" id="PTHR39419">
    <property type="entry name" value="SLL0814 PROTEIN"/>
    <property type="match status" value="1"/>
</dbReference>
<keyword evidence="3" id="KW-1185">Reference proteome</keyword>
<sequence length="296" mass="31727">MTHGMRIERLLLTAHILAMVFGVAGLVLVLPHPTWVLALPVAGQRLFAWSMAGGGIVYILLGALAVGLYGLRVLGARLLWGFLVPAVGLSLGSELLGTSTGFPFGHYGYLDGLGYKIAGLVPFTIPLSWFYMGLVCFLLAYGGLGGLRRDWVRLAGAVALGSVLLMAWDLALDPAMSQTPVPFWEFQEVGAFFGMPYRNLAGWVGTGAVFMAVAAGVWGSVTLNLSRRDLTLPLVVYLVNFLFGAVITLGLLEGRYWIPIGLGVLLGVIPAILCWWRAGQAVSANVILPELDLITR</sequence>
<dbReference type="OrthoDB" id="9811293at2"/>
<dbReference type="Pfam" id="PF04240">
    <property type="entry name" value="Caroten_synth"/>
    <property type="match status" value="1"/>
</dbReference>
<dbReference type="PANTHER" id="PTHR39419:SF1">
    <property type="entry name" value="SLL0814 PROTEIN"/>
    <property type="match status" value="1"/>
</dbReference>
<evidence type="ECO:0000313" key="2">
    <source>
        <dbReference type="EMBL" id="APB34830.1"/>
    </source>
</evidence>
<dbReference type="AlphaFoldDB" id="A0A1J0AFW3"/>
<feature type="transmembrane region" description="Helical" evidence="1">
    <location>
        <begin position="200"/>
        <end position="218"/>
    </location>
</feature>
<feature type="transmembrane region" description="Helical" evidence="1">
    <location>
        <begin position="117"/>
        <end position="139"/>
    </location>
</feature>
<reference evidence="2 3" key="1">
    <citation type="submission" date="2016-10" db="EMBL/GenBank/DDBJ databases">
        <title>Description of Gloeomargarita lithophora gen. nov., sp. nov., a thylakoid-bearing basal-branching cyanobacterium with intracellular carbonates, and proposal for Gloeomargaritales ord. nov.</title>
        <authorList>
            <person name="Moreira D."/>
            <person name="Tavera R."/>
            <person name="Benzerara K."/>
            <person name="Skouri-Panet F."/>
            <person name="Couradeau E."/>
            <person name="Gerard E."/>
            <person name="Loussert C."/>
            <person name="Novelo E."/>
            <person name="Zivanovic Y."/>
            <person name="Lopez-Garcia P."/>
        </authorList>
    </citation>
    <scope>NUCLEOTIDE SEQUENCE [LARGE SCALE GENOMIC DNA]</scope>
    <source>
        <strain evidence="2 3">D10</strain>
    </source>
</reference>
<feature type="transmembrane region" description="Helical" evidence="1">
    <location>
        <begin position="151"/>
        <end position="168"/>
    </location>
</feature>
<dbReference type="KEGG" id="glt:GlitD10_2493"/>
<name>A0A1J0AFW3_9CYAN</name>
<evidence type="ECO:0000256" key="1">
    <source>
        <dbReference type="SAM" id="Phobius"/>
    </source>
</evidence>
<accession>A0A1J0AFW3</accession>
<feature type="transmembrane region" description="Helical" evidence="1">
    <location>
        <begin position="256"/>
        <end position="276"/>
    </location>
</feature>
<dbReference type="RefSeq" id="WP_071455214.1">
    <property type="nucleotide sequence ID" value="NZ_CP017675.1"/>
</dbReference>
<proteinExistence type="predicted"/>
<dbReference type="Proteomes" id="UP000180235">
    <property type="component" value="Chromosome"/>
</dbReference>
<dbReference type="STRING" id="1188229.GlitD10_2493"/>